<dbReference type="AlphaFoldDB" id="A0A1J1IJY0"/>
<dbReference type="Proteomes" id="UP000183832">
    <property type="component" value="Unassembled WGS sequence"/>
</dbReference>
<evidence type="ECO:0000313" key="1">
    <source>
        <dbReference type="EMBL" id="CRL00496.1"/>
    </source>
</evidence>
<accession>A0A1J1IJY0</accession>
<sequence length="59" mass="6879">MSECDQDLDSVMLCKKIIHRMRMSCVSETERNWISNVIQLSSHYVVSCCENPLRVFVLT</sequence>
<dbReference type="EMBL" id="CVRI01000054">
    <property type="protein sequence ID" value="CRL00496.1"/>
    <property type="molecule type" value="Genomic_DNA"/>
</dbReference>
<proteinExistence type="predicted"/>
<keyword evidence="2" id="KW-1185">Reference proteome</keyword>
<reference evidence="1 2" key="1">
    <citation type="submission" date="2015-04" db="EMBL/GenBank/DDBJ databases">
        <authorList>
            <person name="Syromyatnikov M.Y."/>
            <person name="Popov V.N."/>
        </authorList>
    </citation>
    <scope>NUCLEOTIDE SEQUENCE [LARGE SCALE GENOMIC DNA]</scope>
</reference>
<evidence type="ECO:0000313" key="2">
    <source>
        <dbReference type="Proteomes" id="UP000183832"/>
    </source>
</evidence>
<name>A0A1J1IJY0_9DIPT</name>
<organism evidence="1 2">
    <name type="scientific">Clunio marinus</name>
    <dbReference type="NCBI Taxonomy" id="568069"/>
    <lineage>
        <taxon>Eukaryota</taxon>
        <taxon>Metazoa</taxon>
        <taxon>Ecdysozoa</taxon>
        <taxon>Arthropoda</taxon>
        <taxon>Hexapoda</taxon>
        <taxon>Insecta</taxon>
        <taxon>Pterygota</taxon>
        <taxon>Neoptera</taxon>
        <taxon>Endopterygota</taxon>
        <taxon>Diptera</taxon>
        <taxon>Nematocera</taxon>
        <taxon>Chironomoidea</taxon>
        <taxon>Chironomidae</taxon>
        <taxon>Clunio</taxon>
    </lineage>
</organism>
<gene>
    <name evidence="1" type="ORF">CLUMA_CG013757</name>
</gene>
<protein>
    <submittedName>
        <fullName evidence="1">CLUMA_CG013757, isoform A</fullName>
    </submittedName>
</protein>